<dbReference type="InterPro" id="IPR029051">
    <property type="entry name" value="DUF4352"/>
</dbReference>
<sequence length="228" mass="25445">MENNNYASQNDPQQNQFDPQAQGNQQTPYSAPQNNPAPPYNMPPQKVKKPIYKKWWFWLIIVIVAFIVIGSAFGGDSDTQATDGNTQTVTDSGNTENDTDIPSVIEAGTSVTADGLEISYISCNADYTDYSEYVPPADGNKIIRAEFEFKNVSDTDCSLSNFDCYADGAKCEIYYGADDYASPTLETISPNRTFKAIVYFEVPENAKNIEMEMETSFWSDDKIIFTVK</sequence>
<evidence type="ECO:0000256" key="2">
    <source>
        <dbReference type="SAM" id="MobiDB-lite"/>
    </source>
</evidence>
<reference evidence="5" key="2">
    <citation type="submission" date="2021-04" db="EMBL/GenBank/DDBJ databases">
        <authorList>
            <person name="Gilroy R."/>
        </authorList>
    </citation>
    <scope>NUCLEOTIDE SEQUENCE</scope>
    <source>
        <strain evidence="5">CHK188-16595</strain>
    </source>
</reference>
<feature type="domain" description="DUF4352" evidence="4">
    <location>
        <begin position="107"/>
        <end position="223"/>
    </location>
</feature>
<feature type="transmembrane region" description="Helical" evidence="3">
    <location>
        <begin position="55"/>
        <end position="75"/>
    </location>
</feature>
<keyword evidence="3" id="KW-1133">Transmembrane helix</keyword>
<feature type="compositionally biased region" description="Polar residues" evidence="2">
    <location>
        <begin position="77"/>
        <end position="96"/>
    </location>
</feature>
<feature type="region of interest" description="Disordered" evidence="2">
    <location>
        <begin position="1"/>
        <end position="42"/>
    </location>
</feature>
<accession>A0A9D2S7V5</accession>
<evidence type="ECO:0000256" key="1">
    <source>
        <dbReference type="ARBA" id="ARBA00022729"/>
    </source>
</evidence>
<evidence type="ECO:0000313" key="6">
    <source>
        <dbReference type="Proteomes" id="UP000823877"/>
    </source>
</evidence>
<keyword evidence="3" id="KW-0812">Transmembrane</keyword>
<dbReference type="AlphaFoldDB" id="A0A9D2S7V5"/>
<protein>
    <submittedName>
        <fullName evidence="5">DUF4352 domain-containing protein</fullName>
    </submittedName>
</protein>
<organism evidence="5 6">
    <name type="scientific">Candidatus Eubacterium faecale</name>
    <dbReference type="NCBI Taxonomy" id="2838568"/>
    <lineage>
        <taxon>Bacteria</taxon>
        <taxon>Bacillati</taxon>
        <taxon>Bacillota</taxon>
        <taxon>Clostridia</taxon>
        <taxon>Eubacteriales</taxon>
        <taxon>Eubacteriaceae</taxon>
        <taxon>Eubacterium</taxon>
    </lineage>
</organism>
<gene>
    <name evidence="5" type="ORF">IAA37_00755</name>
</gene>
<dbReference type="Proteomes" id="UP000823877">
    <property type="component" value="Unassembled WGS sequence"/>
</dbReference>
<feature type="region of interest" description="Disordered" evidence="2">
    <location>
        <begin position="77"/>
        <end position="101"/>
    </location>
</feature>
<dbReference type="Gene3D" id="2.60.40.1240">
    <property type="match status" value="1"/>
</dbReference>
<feature type="compositionally biased region" description="Low complexity" evidence="2">
    <location>
        <begin position="9"/>
        <end position="26"/>
    </location>
</feature>
<evidence type="ECO:0000256" key="3">
    <source>
        <dbReference type="SAM" id="Phobius"/>
    </source>
</evidence>
<keyword evidence="1" id="KW-0732">Signal</keyword>
<name>A0A9D2S7V5_9FIRM</name>
<comment type="caution">
    <text evidence="5">The sequence shown here is derived from an EMBL/GenBank/DDBJ whole genome shotgun (WGS) entry which is preliminary data.</text>
</comment>
<reference evidence="5" key="1">
    <citation type="journal article" date="2021" name="PeerJ">
        <title>Extensive microbial diversity within the chicken gut microbiome revealed by metagenomics and culture.</title>
        <authorList>
            <person name="Gilroy R."/>
            <person name="Ravi A."/>
            <person name="Getino M."/>
            <person name="Pursley I."/>
            <person name="Horton D.L."/>
            <person name="Alikhan N.F."/>
            <person name="Baker D."/>
            <person name="Gharbi K."/>
            <person name="Hall N."/>
            <person name="Watson M."/>
            <person name="Adriaenssens E.M."/>
            <person name="Foster-Nyarko E."/>
            <person name="Jarju S."/>
            <person name="Secka A."/>
            <person name="Antonio M."/>
            <person name="Oren A."/>
            <person name="Chaudhuri R.R."/>
            <person name="La Ragione R."/>
            <person name="Hildebrand F."/>
            <person name="Pallen M.J."/>
        </authorList>
    </citation>
    <scope>NUCLEOTIDE SEQUENCE</scope>
    <source>
        <strain evidence="5">CHK188-16595</strain>
    </source>
</reference>
<keyword evidence="3" id="KW-0472">Membrane</keyword>
<proteinExistence type="predicted"/>
<dbReference type="Pfam" id="PF11611">
    <property type="entry name" value="DUF4352"/>
    <property type="match status" value="1"/>
</dbReference>
<dbReference type="EMBL" id="DWXN01000002">
    <property type="protein sequence ID" value="HJB74188.1"/>
    <property type="molecule type" value="Genomic_DNA"/>
</dbReference>
<evidence type="ECO:0000259" key="4">
    <source>
        <dbReference type="Pfam" id="PF11611"/>
    </source>
</evidence>
<evidence type="ECO:0000313" key="5">
    <source>
        <dbReference type="EMBL" id="HJB74188.1"/>
    </source>
</evidence>
<dbReference type="InterPro" id="IPR029050">
    <property type="entry name" value="Immunoprotect_excell_Ig-like"/>
</dbReference>